<sequence length="935" mass="108175">MMNIGMLTPDRFHMERSHSLFEFPRRLFLNPLDIDDEDDNNKNNDSPFSNRFGPCDEAISSTKKKPKAWSVRARRDEPNLLRGDRFIPRRIDLDCDYALDTLVSQNLHITSRSISYNNGEIISNEHQQQLIRQQRRLQKRSNQQTQSNSSRKTLELLEHFMPQNRRIYNFGVKTLKPRPIDPSDLARQIEALTITSKERYISSTPERILDAPDLIDDFYLNLIDWGKPTNMIAVALMNCVFLWDDNSGNVTKLLELKQPNNTNDDYDDDDDDEHIHYVSSVAWHSKSPYLAVGTSYQQVHIYDVNQQICKRKLIDENMLDDDDRIPCLAWNQNVIACGTRNSGDILLYDVRQKDCIVKFQSHCQEICGLKWCPNGRYLASGSNDNTVCVWDFHQWYSNSGTCGSLSSLLPPADGDKNKSNISTKPLWHFKDHKAAVKAIAWCPWEGSKVLATGGGHSDGYLRFWNNSNGTCQQSIKTDSQISSILWSTDYKQIVTGQGHPNNVIHIWHYPSMSKCHTLQGHTSRILSLIMGPKGNPIVSLSADETIRFWNCFPVDVQRKKKLEMTRTHSYPTKLNFNYYKSTTTTTTYNDYGGITSNDKNDHKKRLSSSSQTNTTLCSYIARYFQRNSTKQPIQNLQISRNEGLFFAQKVIATCHTRRGTIVNNGITSNTLSTNPIYRSNRQKTTATFTGQRRCMNELNEDNRSKPDLLINQEEEQIIRTRLSSRASSLPGARCISYYYYQNHIPNQTRMIDDQYRSRMNSITNERSRSQSHSSSQGNSGLVPADISDHSSSFENLGDDEHRRLNRRNLSSHLSPSYNTNRYSQRAVAKFMHERNKARLRRNQKASRMLGILLAVFLICWLPFTISYPAMIFYRSQFPSQLESIIFWFGYFNSLLNPFLYVYSSRNFRQAVIETLCCFARLRSRQQLRYQWSLRD</sequence>
<dbReference type="InterPro" id="IPR015943">
    <property type="entry name" value="WD40/YVTN_repeat-like_dom_sf"/>
</dbReference>
<dbReference type="PROSITE" id="PS50294">
    <property type="entry name" value="WD_REPEATS_REGION"/>
    <property type="match status" value="2"/>
</dbReference>
<dbReference type="GO" id="GO:1905786">
    <property type="term" value="P:positive regulation of anaphase-promoting complex-dependent catabolic process"/>
    <property type="evidence" value="ECO:0007669"/>
    <property type="project" value="TreeGrafter"/>
</dbReference>
<protein>
    <recommendedName>
        <fullName evidence="14">G-protein coupled receptors family 1 profile domain-containing protein</fullName>
    </recommendedName>
</protein>
<feature type="transmembrane region" description="Helical" evidence="13">
    <location>
        <begin position="884"/>
        <end position="902"/>
    </location>
</feature>
<dbReference type="Pfam" id="PF00001">
    <property type="entry name" value="7tm_1"/>
    <property type="match status" value="1"/>
</dbReference>
<evidence type="ECO:0000256" key="10">
    <source>
        <dbReference type="ARBA" id="ARBA00023306"/>
    </source>
</evidence>
<dbReference type="InterPro" id="IPR001680">
    <property type="entry name" value="WD40_rpt"/>
</dbReference>
<dbReference type="GO" id="GO:0016020">
    <property type="term" value="C:membrane"/>
    <property type="evidence" value="ECO:0007669"/>
    <property type="project" value="UniProtKB-SubCell"/>
</dbReference>
<comment type="caution">
    <text evidence="15">The sequence shown here is derived from an EMBL/GenBank/DDBJ whole genome shotgun (WGS) entry which is preliminary data.</text>
</comment>
<dbReference type="PANTHER" id="PTHR19918:SF8">
    <property type="entry name" value="FI02843P"/>
    <property type="match status" value="1"/>
</dbReference>
<dbReference type="GO" id="GO:0010997">
    <property type="term" value="F:anaphase-promoting complex binding"/>
    <property type="evidence" value="ECO:0007669"/>
    <property type="project" value="InterPro"/>
</dbReference>
<feature type="transmembrane region" description="Helical" evidence="13">
    <location>
        <begin position="848"/>
        <end position="872"/>
    </location>
</feature>
<dbReference type="GO" id="GO:0051301">
    <property type="term" value="P:cell division"/>
    <property type="evidence" value="ECO:0007669"/>
    <property type="project" value="UniProtKB-KW"/>
</dbReference>
<evidence type="ECO:0000256" key="8">
    <source>
        <dbReference type="ARBA" id="ARBA00022989"/>
    </source>
</evidence>
<name>A0A814TJZ0_9BILA</name>
<feature type="repeat" description="WD" evidence="11">
    <location>
        <begin position="359"/>
        <end position="391"/>
    </location>
</feature>
<dbReference type="SMART" id="SM00320">
    <property type="entry name" value="WD40"/>
    <property type="match status" value="7"/>
</dbReference>
<evidence type="ECO:0000259" key="14">
    <source>
        <dbReference type="PROSITE" id="PS50262"/>
    </source>
</evidence>
<dbReference type="InterPro" id="IPR000276">
    <property type="entry name" value="GPCR_Rhodpsn"/>
</dbReference>
<keyword evidence="6" id="KW-0677">Repeat</keyword>
<reference evidence="15" key="1">
    <citation type="submission" date="2021-02" db="EMBL/GenBank/DDBJ databases">
        <authorList>
            <person name="Nowell W R."/>
        </authorList>
    </citation>
    <scope>NUCLEOTIDE SEQUENCE</scope>
</reference>
<evidence type="ECO:0000256" key="7">
    <source>
        <dbReference type="ARBA" id="ARBA00022776"/>
    </source>
</evidence>
<evidence type="ECO:0000256" key="6">
    <source>
        <dbReference type="ARBA" id="ARBA00022737"/>
    </source>
</evidence>
<evidence type="ECO:0000313" key="16">
    <source>
        <dbReference type="Proteomes" id="UP000663889"/>
    </source>
</evidence>
<feature type="compositionally biased region" description="Low complexity" evidence="12">
    <location>
        <begin position="770"/>
        <end position="780"/>
    </location>
</feature>
<organism evidence="15 16">
    <name type="scientific">Rotaria sordida</name>
    <dbReference type="NCBI Taxonomy" id="392033"/>
    <lineage>
        <taxon>Eukaryota</taxon>
        <taxon>Metazoa</taxon>
        <taxon>Spiralia</taxon>
        <taxon>Gnathifera</taxon>
        <taxon>Rotifera</taxon>
        <taxon>Eurotatoria</taxon>
        <taxon>Bdelloidea</taxon>
        <taxon>Philodinida</taxon>
        <taxon>Philodinidae</taxon>
        <taxon>Rotaria</taxon>
    </lineage>
</organism>
<dbReference type="SUPFAM" id="SSF50978">
    <property type="entry name" value="WD40 repeat-like"/>
    <property type="match status" value="1"/>
</dbReference>
<evidence type="ECO:0000256" key="1">
    <source>
        <dbReference type="ARBA" id="ARBA00004370"/>
    </source>
</evidence>
<evidence type="ECO:0000256" key="2">
    <source>
        <dbReference type="ARBA" id="ARBA00006445"/>
    </source>
</evidence>
<dbReference type="PROSITE" id="PS50262">
    <property type="entry name" value="G_PROTEIN_RECEP_F1_2"/>
    <property type="match status" value="1"/>
</dbReference>
<evidence type="ECO:0000256" key="12">
    <source>
        <dbReference type="SAM" id="MobiDB-lite"/>
    </source>
</evidence>
<dbReference type="PROSITE" id="PS50082">
    <property type="entry name" value="WD_REPEATS_2"/>
    <property type="match status" value="2"/>
</dbReference>
<dbReference type="Gene3D" id="1.20.1070.10">
    <property type="entry name" value="Rhodopsin 7-helix transmembrane proteins"/>
    <property type="match status" value="1"/>
</dbReference>
<evidence type="ECO:0000256" key="9">
    <source>
        <dbReference type="ARBA" id="ARBA00023136"/>
    </source>
</evidence>
<feature type="repeat" description="WD" evidence="11">
    <location>
        <begin position="518"/>
        <end position="550"/>
    </location>
</feature>
<proteinExistence type="inferred from homology"/>
<dbReference type="Pfam" id="PF24807">
    <property type="entry name" value="WD40_CDC20-Fz"/>
    <property type="match status" value="1"/>
</dbReference>
<dbReference type="InterPro" id="IPR056150">
    <property type="entry name" value="WD40_CDC20-Fz"/>
</dbReference>
<comment type="subcellular location">
    <subcellularLocation>
        <location evidence="1">Membrane</location>
    </subcellularLocation>
</comment>
<dbReference type="PRINTS" id="PR00237">
    <property type="entry name" value="GPCRRHODOPSN"/>
</dbReference>
<comment type="similarity">
    <text evidence="2">Belongs to the WD repeat CDC20/Fizzy family.</text>
</comment>
<keyword evidence="4" id="KW-0132">Cell division</keyword>
<feature type="region of interest" description="Disordered" evidence="12">
    <location>
        <begin position="762"/>
        <end position="784"/>
    </location>
</feature>
<dbReference type="InterPro" id="IPR036322">
    <property type="entry name" value="WD40_repeat_dom_sf"/>
</dbReference>
<dbReference type="AlphaFoldDB" id="A0A814TJZ0"/>
<dbReference type="GO" id="GO:0031145">
    <property type="term" value="P:anaphase-promoting complex-dependent catabolic process"/>
    <property type="evidence" value="ECO:0007669"/>
    <property type="project" value="TreeGrafter"/>
</dbReference>
<keyword evidence="8 13" id="KW-1133">Transmembrane helix</keyword>
<feature type="region of interest" description="Disordered" evidence="12">
    <location>
        <begin position="34"/>
        <end position="67"/>
    </location>
</feature>
<dbReference type="GO" id="GO:0004930">
    <property type="term" value="F:G protein-coupled receptor activity"/>
    <property type="evidence" value="ECO:0007669"/>
    <property type="project" value="InterPro"/>
</dbReference>
<keyword evidence="5 13" id="KW-0812">Transmembrane</keyword>
<evidence type="ECO:0000313" key="15">
    <source>
        <dbReference type="EMBL" id="CAF1163086.1"/>
    </source>
</evidence>
<keyword evidence="3 11" id="KW-0853">WD repeat</keyword>
<evidence type="ECO:0000256" key="11">
    <source>
        <dbReference type="PROSITE-ProRule" id="PRU00221"/>
    </source>
</evidence>
<dbReference type="SUPFAM" id="SSF81321">
    <property type="entry name" value="Family A G protein-coupled receptor-like"/>
    <property type="match status" value="1"/>
</dbReference>
<dbReference type="CDD" id="cd00200">
    <property type="entry name" value="WD40"/>
    <property type="match status" value="1"/>
</dbReference>
<keyword evidence="10" id="KW-0131">Cell cycle</keyword>
<evidence type="ECO:0000256" key="13">
    <source>
        <dbReference type="SAM" id="Phobius"/>
    </source>
</evidence>
<dbReference type="InterPro" id="IPR017452">
    <property type="entry name" value="GPCR_Rhodpsn_7TM"/>
</dbReference>
<evidence type="ECO:0000256" key="3">
    <source>
        <dbReference type="ARBA" id="ARBA00022574"/>
    </source>
</evidence>
<feature type="domain" description="G-protein coupled receptors family 1 profile" evidence="14">
    <location>
        <begin position="827"/>
        <end position="900"/>
    </location>
</feature>
<evidence type="ECO:0000256" key="5">
    <source>
        <dbReference type="ARBA" id="ARBA00022692"/>
    </source>
</evidence>
<keyword evidence="7" id="KW-0498">Mitosis</keyword>
<keyword evidence="9 13" id="KW-0472">Membrane</keyword>
<dbReference type="EMBL" id="CAJNOU010001171">
    <property type="protein sequence ID" value="CAF1163086.1"/>
    <property type="molecule type" value="Genomic_DNA"/>
</dbReference>
<dbReference type="Gene3D" id="2.130.10.10">
    <property type="entry name" value="YVTN repeat-like/Quinoprotein amine dehydrogenase"/>
    <property type="match status" value="1"/>
</dbReference>
<dbReference type="Proteomes" id="UP000663889">
    <property type="component" value="Unassembled WGS sequence"/>
</dbReference>
<dbReference type="GO" id="GO:0005680">
    <property type="term" value="C:anaphase-promoting complex"/>
    <property type="evidence" value="ECO:0007669"/>
    <property type="project" value="TreeGrafter"/>
</dbReference>
<dbReference type="InterPro" id="IPR033010">
    <property type="entry name" value="Cdc20/Fizzy"/>
</dbReference>
<dbReference type="PANTHER" id="PTHR19918">
    <property type="entry name" value="CELL DIVISION CYCLE 20 CDC20 FIZZY -RELATED"/>
    <property type="match status" value="1"/>
</dbReference>
<accession>A0A814TJZ0</accession>
<dbReference type="GO" id="GO:1990757">
    <property type="term" value="F:ubiquitin ligase activator activity"/>
    <property type="evidence" value="ECO:0007669"/>
    <property type="project" value="TreeGrafter"/>
</dbReference>
<evidence type="ECO:0000256" key="4">
    <source>
        <dbReference type="ARBA" id="ARBA00022618"/>
    </source>
</evidence>
<gene>
    <name evidence="15" type="ORF">SEV965_LOCUS19084</name>
</gene>